<dbReference type="AlphaFoldDB" id="A0A0V1LIT0"/>
<sequence>MRDDDQTSGELANVNDQSFQAINCLKKRKKSLIEKLLYYYLLFDTLILSVKFIDIVNGQSQECRVRPTSCCRSEDHIRNIPLMNTFNMTNSKTIHRVGEFGAEKFVKIASHVLLLIGGNLFQYANLQRETDDPT</sequence>
<keyword evidence="3" id="KW-1185">Reference proteome</keyword>
<keyword evidence="1" id="KW-0472">Membrane</keyword>
<proteinExistence type="predicted"/>
<keyword evidence="1" id="KW-0812">Transmembrane</keyword>
<organism evidence="2 3">
    <name type="scientific">Trichinella nativa</name>
    <dbReference type="NCBI Taxonomy" id="6335"/>
    <lineage>
        <taxon>Eukaryota</taxon>
        <taxon>Metazoa</taxon>
        <taxon>Ecdysozoa</taxon>
        <taxon>Nematoda</taxon>
        <taxon>Enoplea</taxon>
        <taxon>Dorylaimia</taxon>
        <taxon>Trichinellida</taxon>
        <taxon>Trichinellidae</taxon>
        <taxon>Trichinella</taxon>
    </lineage>
</organism>
<protein>
    <submittedName>
        <fullName evidence="2">Uncharacterized protein</fullName>
    </submittedName>
</protein>
<dbReference type="OrthoDB" id="10560087at2759"/>
<accession>A0A0V1LIT0</accession>
<dbReference type="Proteomes" id="UP000054721">
    <property type="component" value="Unassembled WGS sequence"/>
</dbReference>
<feature type="transmembrane region" description="Helical" evidence="1">
    <location>
        <begin position="36"/>
        <end position="53"/>
    </location>
</feature>
<evidence type="ECO:0000256" key="1">
    <source>
        <dbReference type="SAM" id="Phobius"/>
    </source>
</evidence>
<reference evidence="2 3" key="1">
    <citation type="submission" date="2015-05" db="EMBL/GenBank/DDBJ databases">
        <title>Evolution of Trichinella species and genotypes.</title>
        <authorList>
            <person name="Korhonen P.K."/>
            <person name="Edoardo P."/>
            <person name="Giuseppe L.R."/>
            <person name="Gasser R.B."/>
        </authorList>
    </citation>
    <scope>NUCLEOTIDE SEQUENCE [LARGE SCALE GENOMIC DNA]</scope>
    <source>
        <strain evidence="2">ISS10</strain>
    </source>
</reference>
<keyword evidence="1" id="KW-1133">Transmembrane helix</keyword>
<comment type="caution">
    <text evidence="2">The sequence shown here is derived from an EMBL/GenBank/DDBJ whole genome shotgun (WGS) entry which is preliminary data.</text>
</comment>
<evidence type="ECO:0000313" key="3">
    <source>
        <dbReference type="Proteomes" id="UP000054721"/>
    </source>
</evidence>
<name>A0A0V1LIT0_9BILA</name>
<gene>
    <name evidence="2" type="ORF">T02_2853</name>
</gene>
<dbReference type="EMBL" id="JYDW01000042">
    <property type="protein sequence ID" value="KRZ59429.1"/>
    <property type="molecule type" value="Genomic_DNA"/>
</dbReference>
<evidence type="ECO:0000313" key="2">
    <source>
        <dbReference type="EMBL" id="KRZ59429.1"/>
    </source>
</evidence>